<feature type="transmembrane region" description="Helical" evidence="6">
    <location>
        <begin position="450"/>
        <end position="468"/>
    </location>
</feature>
<feature type="transmembrane region" description="Helical" evidence="6">
    <location>
        <begin position="80"/>
        <end position="101"/>
    </location>
</feature>
<feature type="transmembrane region" description="Helical" evidence="6">
    <location>
        <begin position="423"/>
        <end position="444"/>
    </location>
</feature>
<feature type="transmembrane region" description="Helical" evidence="6">
    <location>
        <begin position="391"/>
        <end position="411"/>
    </location>
</feature>
<dbReference type="PANTHER" id="PTHR30250">
    <property type="entry name" value="PST FAMILY PREDICTED COLANIC ACID TRANSPORTER"/>
    <property type="match status" value="1"/>
</dbReference>
<dbReference type="PANTHER" id="PTHR30250:SF11">
    <property type="entry name" value="O-ANTIGEN TRANSPORTER-RELATED"/>
    <property type="match status" value="1"/>
</dbReference>
<comment type="subcellular location">
    <subcellularLocation>
        <location evidence="1">Cell membrane</location>
        <topology evidence="1">Multi-pass membrane protein</topology>
    </subcellularLocation>
</comment>
<evidence type="ECO:0000256" key="3">
    <source>
        <dbReference type="ARBA" id="ARBA00022692"/>
    </source>
</evidence>
<keyword evidence="5 6" id="KW-0472">Membrane</keyword>
<dbReference type="Proteomes" id="UP001597112">
    <property type="component" value="Unassembled WGS sequence"/>
</dbReference>
<evidence type="ECO:0000256" key="1">
    <source>
        <dbReference type="ARBA" id="ARBA00004651"/>
    </source>
</evidence>
<feature type="transmembrane region" description="Helical" evidence="6">
    <location>
        <begin position="337"/>
        <end position="361"/>
    </location>
</feature>
<feature type="transmembrane region" description="Helical" evidence="6">
    <location>
        <begin position="299"/>
        <end position="322"/>
    </location>
</feature>
<comment type="caution">
    <text evidence="7">The sequence shown here is derived from an EMBL/GenBank/DDBJ whole genome shotgun (WGS) entry which is preliminary data.</text>
</comment>
<dbReference type="RefSeq" id="WP_377575055.1">
    <property type="nucleotide sequence ID" value="NZ_JBHTKA010000001.1"/>
</dbReference>
<protein>
    <submittedName>
        <fullName evidence="7">Lipopolysaccharide biosynthesis protein</fullName>
    </submittedName>
</protein>
<gene>
    <name evidence="7" type="ORF">ACFQ21_03775</name>
</gene>
<evidence type="ECO:0000313" key="8">
    <source>
        <dbReference type="Proteomes" id="UP001597112"/>
    </source>
</evidence>
<evidence type="ECO:0000256" key="4">
    <source>
        <dbReference type="ARBA" id="ARBA00022989"/>
    </source>
</evidence>
<keyword evidence="2" id="KW-1003">Cell membrane</keyword>
<feature type="transmembrane region" description="Helical" evidence="6">
    <location>
        <begin position="368"/>
        <end position="385"/>
    </location>
</feature>
<sequence>MRISKSFIKSSLIYTVAGMLPMASAIILLPFYIENLSTADYGALSIYLAFSLFIQILTTYSFDTSLYIHFHEFKHDPAKLSSFISSAFVLMLMIGGGVGLLSLVLGDLTFSSFFTDKSISFFPYGILAAVTGIFQALFKVHSNLLQSREKPELFFWSNLISFLLIAGLTVIGLQLYPHSLIGPIGGRMIAAVLAGIWVLARIFSEFGVHFNYPLLRSSFQFNLYAFIYQLQQWVINYFDRFIMLFFMPLSDVGVYDFGVKCLSVIEFILNGLHSSFYPKVVSSVTAQKDKGSSIEINRYYHGFTSVIMILVCLSILAFPWAIETFVTKPDYKRAIEYLPYISLVFIIRPMRLFFAIPYGVLKYTRPLPIIYLIISAVKIICMVLLLRDLGIYGVVLASILSAAVEVLLLRYQAREKFQFRFNLFKIVLAPLILFLLIAVLEPWLGTTQPYTIHGIYLVSCLVLLYWVYRQEVKLIDPRNFIK</sequence>
<feature type="transmembrane region" description="Helical" evidence="6">
    <location>
        <begin position="153"/>
        <end position="176"/>
    </location>
</feature>
<reference evidence="8" key="1">
    <citation type="journal article" date="2019" name="Int. J. Syst. Evol. Microbiol.">
        <title>The Global Catalogue of Microorganisms (GCM) 10K type strain sequencing project: providing services to taxonomists for standard genome sequencing and annotation.</title>
        <authorList>
            <consortium name="The Broad Institute Genomics Platform"/>
            <consortium name="The Broad Institute Genome Sequencing Center for Infectious Disease"/>
            <person name="Wu L."/>
            <person name="Ma J."/>
        </authorList>
    </citation>
    <scope>NUCLEOTIDE SEQUENCE [LARGE SCALE GENOMIC DNA]</scope>
    <source>
        <strain evidence="8">CCUG 58938</strain>
    </source>
</reference>
<organism evidence="7 8">
    <name type="scientific">Ohtaekwangia kribbensis</name>
    <dbReference type="NCBI Taxonomy" id="688913"/>
    <lineage>
        <taxon>Bacteria</taxon>
        <taxon>Pseudomonadati</taxon>
        <taxon>Bacteroidota</taxon>
        <taxon>Cytophagia</taxon>
        <taxon>Cytophagales</taxon>
        <taxon>Fulvivirgaceae</taxon>
        <taxon>Ohtaekwangia</taxon>
    </lineage>
</organism>
<accession>A0ABW3JX30</accession>
<dbReference type="EMBL" id="JBHTKA010000001">
    <property type="protein sequence ID" value="MFD0998407.1"/>
    <property type="molecule type" value="Genomic_DNA"/>
</dbReference>
<feature type="transmembrane region" description="Helical" evidence="6">
    <location>
        <begin position="188"/>
        <end position="208"/>
    </location>
</feature>
<feature type="transmembrane region" description="Helical" evidence="6">
    <location>
        <begin position="12"/>
        <end position="33"/>
    </location>
</feature>
<evidence type="ECO:0000256" key="2">
    <source>
        <dbReference type="ARBA" id="ARBA00022475"/>
    </source>
</evidence>
<evidence type="ECO:0000313" key="7">
    <source>
        <dbReference type="EMBL" id="MFD0998407.1"/>
    </source>
</evidence>
<dbReference type="Pfam" id="PF01943">
    <property type="entry name" value="Polysacc_synt"/>
    <property type="match status" value="1"/>
</dbReference>
<feature type="transmembrane region" description="Helical" evidence="6">
    <location>
        <begin position="121"/>
        <end position="141"/>
    </location>
</feature>
<name>A0ABW3JX30_9BACT</name>
<dbReference type="InterPro" id="IPR050833">
    <property type="entry name" value="Poly_Biosynth_Transport"/>
</dbReference>
<feature type="transmembrane region" description="Helical" evidence="6">
    <location>
        <begin position="45"/>
        <end position="68"/>
    </location>
</feature>
<keyword evidence="3 6" id="KW-0812">Transmembrane</keyword>
<proteinExistence type="predicted"/>
<dbReference type="InterPro" id="IPR002797">
    <property type="entry name" value="Polysacc_synth"/>
</dbReference>
<keyword evidence="8" id="KW-1185">Reference proteome</keyword>
<evidence type="ECO:0000256" key="5">
    <source>
        <dbReference type="ARBA" id="ARBA00023136"/>
    </source>
</evidence>
<keyword evidence="4 6" id="KW-1133">Transmembrane helix</keyword>
<evidence type="ECO:0000256" key="6">
    <source>
        <dbReference type="SAM" id="Phobius"/>
    </source>
</evidence>